<gene>
    <name evidence="1" type="ORF">ECRA1380_LOCUS4799</name>
    <name evidence="2" type="ORF">ECRASSUSDP1_LOCUS18173</name>
</gene>
<accession>A0A7S3NTG5</accession>
<reference evidence="1" key="1">
    <citation type="submission" date="2021-01" db="EMBL/GenBank/DDBJ databases">
        <authorList>
            <person name="Corre E."/>
            <person name="Pelletier E."/>
            <person name="Niang G."/>
            <person name="Scheremetjew M."/>
            <person name="Finn R."/>
            <person name="Kale V."/>
            <person name="Holt S."/>
            <person name="Cochrane G."/>
            <person name="Meng A."/>
            <person name="Brown T."/>
            <person name="Cohen L."/>
        </authorList>
    </citation>
    <scope>NUCLEOTIDE SEQUENCE</scope>
    <source>
        <strain evidence="1">CT5</strain>
    </source>
</reference>
<dbReference type="Proteomes" id="UP001295684">
    <property type="component" value="Unassembled WGS sequence"/>
</dbReference>
<evidence type="ECO:0000313" key="2">
    <source>
        <dbReference type="EMBL" id="CAI2376796.1"/>
    </source>
</evidence>
<dbReference type="EMBL" id="CAMPGE010018377">
    <property type="protein sequence ID" value="CAI2376796.1"/>
    <property type="molecule type" value="Genomic_DNA"/>
</dbReference>
<evidence type="ECO:0000313" key="1">
    <source>
        <dbReference type="EMBL" id="CAE0379838.1"/>
    </source>
</evidence>
<protein>
    <submittedName>
        <fullName evidence="1">Uncharacterized protein</fullName>
    </submittedName>
</protein>
<name>A0A7S3NTG5_EUPCR</name>
<organism evidence="1">
    <name type="scientific">Euplotes crassus</name>
    <dbReference type="NCBI Taxonomy" id="5936"/>
    <lineage>
        <taxon>Eukaryota</taxon>
        <taxon>Sar</taxon>
        <taxon>Alveolata</taxon>
        <taxon>Ciliophora</taxon>
        <taxon>Intramacronucleata</taxon>
        <taxon>Spirotrichea</taxon>
        <taxon>Hypotrichia</taxon>
        <taxon>Euplotida</taxon>
        <taxon>Euplotidae</taxon>
        <taxon>Moneuplotes</taxon>
    </lineage>
</organism>
<dbReference type="EMBL" id="HBIK01010212">
    <property type="protein sequence ID" value="CAE0379838.1"/>
    <property type="molecule type" value="Transcribed_RNA"/>
</dbReference>
<reference evidence="2" key="2">
    <citation type="submission" date="2023-07" db="EMBL/GenBank/DDBJ databases">
        <authorList>
            <consortium name="AG Swart"/>
            <person name="Singh M."/>
            <person name="Singh A."/>
            <person name="Seah K."/>
            <person name="Emmerich C."/>
        </authorList>
    </citation>
    <scope>NUCLEOTIDE SEQUENCE</scope>
    <source>
        <strain evidence="2">DP1</strain>
    </source>
</reference>
<proteinExistence type="predicted"/>
<evidence type="ECO:0000313" key="3">
    <source>
        <dbReference type="Proteomes" id="UP001295684"/>
    </source>
</evidence>
<dbReference type="AlphaFoldDB" id="A0A7S3NTG5"/>
<keyword evidence="3" id="KW-1185">Reference proteome</keyword>
<dbReference type="OrthoDB" id="10361339at2759"/>
<sequence length="293" mass="35258">MDSIFYSNIHPEYYKQKPHYDFANKIIHSSAYKKLNPLRTYFDYQPERLSELPTFFGEIPQHSWLYGNLDYSFNKYHRHYQSHDEWYPDRKNKSLGFKQGGFMDPTARNPKGLTFVRENFPRGCVREIRKYHHCKENNEKGECFNQKISIMEVCPDHILEAMREQKKWYLRAKSIDNQTYRRAMTISDFNKGRSVSDLQLKDWSYGTSEKLRADSYWFDDRYNPTVVRHPHRHDTVNFPDKEYKDIFGGNWGQGNLDEREKHALKFWSQKSKAMVEVDEKLEQKNAPKTNEEH</sequence>